<sequence>MDINGCPVEVGTTVRILSLSGQWFDDLPADERDDVQSMIGEVFTVEEIDKYGQPWVRKSWPNEAEGRCHSHSVALEPHEMAVVQNSA</sequence>
<comment type="caution">
    <text evidence="1">The sequence shown here is derived from an EMBL/GenBank/DDBJ whole genome shotgun (WGS) entry which is preliminary data.</text>
</comment>
<gene>
    <name evidence="1" type="ORF">HNP48_002648</name>
</gene>
<keyword evidence="2" id="KW-1185">Reference proteome</keyword>
<reference evidence="1 2" key="1">
    <citation type="submission" date="2020-08" db="EMBL/GenBank/DDBJ databases">
        <title>Functional genomics of gut bacteria from endangered species of beetles.</title>
        <authorList>
            <person name="Carlos-Shanley C."/>
        </authorList>
    </citation>
    <scope>NUCLEOTIDE SEQUENCE [LARGE SCALE GENOMIC DNA]</scope>
    <source>
        <strain evidence="1 2">S00198</strain>
    </source>
</reference>
<dbReference type="EMBL" id="JACHLK010000004">
    <property type="protein sequence ID" value="MBB6559976.1"/>
    <property type="molecule type" value="Genomic_DNA"/>
</dbReference>
<evidence type="ECO:0000313" key="1">
    <source>
        <dbReference type="EMBL" id="MBB6559976.1"/>
    </source>
</evidence>
<evidence type="ECO:0000313" key="2">
    <source>
        <dbReference type="Proteomes" id="UP000575083"/>
    </source>
</evidence>
<protein>
    <submittedName>
        <fullName evidence="1">Uncharacterized protein</fullName>
    </submittedName>
</protein>
<accession>A0A7X0PDU1</accession>
<dbReference type="RefSeq" id="WP_221480189.1">
    <property type="nucleotide sequence ID" value="NZ_JACHLK010000004.1"/>
</dbReference>
<name>A0A7X0PDU1_9BURK</name>
<dbReference type="Proteomes" id="UP000575083">
    <property type="component" value="Unassembled WGS sequence"/>
</dbReference>
<dbReference type="AlphaFoldDB" id="A0A7X0PDU1"/>
<proteinExistence type="predicted"/>
<organism evidence="1 2">
    <name type="scientific">Acidovorax soli</name>
    <dbReference type="NCBI Taxonomy" id="592050"/>
    <lineage>
        <taxon>Bacteria</taxon>
        <taxon>Pseudomonadati</taxon>
        <taxon>Pseudomonadota</taxon>
        <taxon>Betaproteobacteria</taxon>
        <taxon>Burkholderiales</taxon>
        <taxon>Comamonadaceae</taxon>
        <taxon>Acidovorax</taxon>
    </lineage>
</organism>